<dbReference type="Proteomes" id="UP001266099">
    <property type="component" value="Unassembled WGS sequence"/>
</dbReference>
<comment type="caution">
    <text evidence="2">The sequence shown here is derived from an EMBL/GenBank/DDBJ whole genome shotgun (WGS) entry which is preliminary data.</text>
</comment>
<protein>
    <recommendedName>
        <fullName evidence="4">4Fe-4S Wbl-type domain-containing protein</fullName>
    </recommendedName>
</protein>
<evidence type="ECO:0000313" key="2">
    <source>
        <dbReference type="EMBL" id="MDR6938583.1"/>
    </source>
</evidence>
<sequence length="77" mass="8651">MAHNSPQCPIRFGEPCTLCQAYVTGPEDCQTVALVMSDPWLREEWAARRREYNAKKRAAREATKTIPIGPTPDPAHN</sequence>
<dbReference type="InterPro" id="IPR046658">
    <property type="entry name" value="DUF6767"/>
</dbReference>
<organism evidence="2 3">
    <name type="scientific">Arcanobacterium hippocoleae</name>
    <dbReference type="NCBI Taxonomy" id="149017"/>
    <lineage>
        <taxon>Bacteria</taxon>
        <taxon>Bacillati</taxon>
        <taxon>Actinomycetota</taxon>
        <taxon>Actinomycetes</taxon>
        <taxon>Actinomycetales</taxon>
        <taxon>Actinomycetaceae</taxon>
        <taxon>Arcanobacterium</taxon>
    </lineage>
</organism>
<evidence type="ECO:0000313" key="3">
    <source>
        <dbReference type="Proteomes" id="UP001266099"/>
    </source>
</evidence>
<feature type="region of interest" description="Disordered" evidence="1">
    <location>
        <begin position="55"/>
        <end position="77"/>
    </location>
</feature>
<accession>A0ABU1SZQ0</accession>
<gene>
    <name evidence="2" type="ORF">J2S36_000126</name>
</gene>
<evidence type="ECO:0000256" key="1">
    <source>
        <dbReference type="SAM" id="MobiDB-lite"/>
    </source>
</evidence>
<dbReference type="EMBL" id="JAVDUJ010000001">
    <property type="protein sequence ID" value="MDR6938583.1"/>
    <property type="molecule type" value="Genomic_DNA"/>
</dbReference>
<evidence type="ECO:0008006" key="4">
    <source>
        <dbReference type="Google" id="ProtNLM"/>
    </source>
</evidence>
<name>A0ABU1SZQ0_9ACTO</name>
<reference evidence="2 3" key="1">
    <citation type="submission" date="2023-07" db="EMBL/GenBank/DDBJ databases">
        <title>Sequencing the genomes of 1000 actinobacteria strains.</title>
        <authorList>
            <person name="Klenk H.-P."/>
        </authorList>
    </citation>
    <scope>NUCLEOTIDE SEQUENCE [LARGE SCALE GENOMIC DNA]</scope>
    <source>
        <strain evidence="2 3">DSM 15539</strain>
    </source>
</reference>
<dbReference type="Pfam" id="PF20555">
    <property type="entry name" value="DUF6767"/>
    <property type="match status" value="1"/>
</dbReference>
<dbReference type="RefSeq" id="WP_309954526.1">
    <property type="nucleotide sequence ID" value="NZ_JAVDUJ010000001.1"/>
</dbReference>
<keyword evidence="3" id="KW-1185">Reference proteome</keyword>
<proteinExistence type="predicted"/>